<accession>A0A6N7IP68</accession>
<dbReference type="EMBL" id="WHYR01000012">
    <property type="protein sequence ID" value="MQL51784.1"/>
    <property type="molecule type" value="Genomic_DNA"/>
</dbReference>
<organism evidence="1 2">
    <name type="scientific">Desulfofundulus thermobenzoicus</name>
    <dbReference type="NCBI Taxonomy" id="29376"/>
    <lineage>
        <taxon>Bacteria</taxon>
        <taxon>Bacillati</taxon>
        <taxon>Bacillota</taxon>
        <taxon>Clostridia</taxon>
        <taxon>Eubacteriales</taxon>
        <taxon>Peptococcaceae</taxon>
        <taxon>Desulfofundulus</taxon>
    </lineage>
</organism>
<keyword evidence="2" id="KW-1185">Reference proteome</keyword>
<dbReference type="RefSeq" id="WP_152945720.1">
    <property type="nucleotide sequence ID" value="NZ_WHYR01000012.1"/>
</dbReference>
<evidence type="ECO:0000313" key="1">
    <source>
        <dbReference type="EMBL" id="MQL51784.1"/>
    </source>
</evidence>
<reference evidence="1 2" key="1">
    <citation type="submission" date="2019-10" db="EMBL/GenBank/DDBJ databases">
        <title>Comparative genomics of sulfur disproportionating microorganisms.</title>
        <authorList>
            <person name="Ward L.M."/>
            <person name="Bertran E."/>
            <person name="Johnston D."/>
        </authorList>
    </citation>
    <scope>NUCLEOTIDE SEQUENCE [LARGE SCALE GENOMIC DNA]</scope>
    <source>
        <strain evidence="1 2">DSM 14055</strain>
    </source>
</reference>
<dbReference type="AlphaFoldDB" id="A0A6N7IP68"/>
<protein>
    <recommendedName>
        <fullName evidence="3">ImmA/IrrE family metallo-endopeptidase</fullName>
    </recommendedName>
</protein>
<evidence type="ECO:0008006" key="3">
    <source>
        <dbReference type="Google" id="ProtNLM"/>
    </source>
</evidence>
<gene>
    <name evidence="1" type="ORF">GFC01_05805</name>
</gene>
<dbReference type="Proteomes" id="UP000441717">
    <property type="component" value="Unassembled WGS sequence"/>
</dbReference>
<evidence type="ECO:0000313" key="2">
    <source>
        <dbReference type="Proteomes" id="UP000441717"/>
    </source>
</evidence>
<dbReference type="OrthoDB" id="9816277at2"/>
<proteinExistence type="predicted"/>
<sequence>MFDWILEIVMRIIKQYGLLNPGELADYLEINDVLSVPVRIIHGGIFNTFALPIVLLSSDLSDRRRIGCFLHEIFHRVLHPGMNRLMDDVYIINRSEKLELEAHMGALIYAIMWDKEGFEDCCYNVYRFAEMYGLSQSAAYYVDKGIQKNGLEIFGITPPDPELYTP</sequence>
<comment type="caution">
    <text evidence="1">The sequence shown here is derived from an EMBL/GenBank/DDBJ whole genome shotgun (WGS) entry which is preliminary data.</text>
</comment>
<name>A0A6N7IP68_9FIRM</name>